<evidence type="ECO:0000313" key="3">
    <source>
        <dbReference type="Proteomes" id="UP000294850"/>
    </source>
</evidence>
<evidence type="ECO:0000256" key="1">
    <source>
        <dbReference type="SAM" id="SignalP"/>
    </source>
</evidence>
<dbReference type="InterPro" id="IPR021953">
    <property type="entry name" value="DUF3570"/>
</dbReference>
<keyword evidence="3" id="KW-1185">Reference proteome</keyword>
<dbReference type="RefSeq" id="WP_131960601.1">
    <property type="nucleotide sequence ID" value="NZ_SMFL01000009.1"/>
</dbReference>
<organism evidence="2 3">
    <name type="scientific">Dyadobacter psychrotolerans</name>
    <dbReference type="NCBI Taxonomy" id="2541721"/>
    <lineage>
        <taxon>Bacteria</taxon>
        <taxon>Pseudomonadati</taxon>
        <taxon>Bacteroidota</taxon>
        <taxon>Cytophagia</taxon>
        <taxon>Cytophagales</taxon>
        <taxon>Spirosomataceae</taxon>
        <taxon>Dyadobacter</taxon>
    </lineage>
</organism>
<dbReference type="EMBL" id="SMFL01000009">
    <property type="protein sequence ID" value="TDE12534.1"/>
    <property type="molecule type" value="Genomic_DNA"/>
</dbReference>
<protein>
    <submittedName>
        <fullName evidence="2">DUF3570 domain-containing protein</fullName>
    </submittedName>
</protein>
<feature type="signal peptide" evidence="1">
    <location>
        <begin position="1"/>
        <end position="20"/>
    </location>
</feature>
<dbReference type="OrthoDB" id="5450709at2"/>
<accession>A0A4R5DKM7</accession>
<feature type="chain" id="PRO_5020578372" evidence="1">
    <location>
        <begin position="21"/>
        <end position="402"/>
    </location>
</feature>
<dbReference type="Pfam" id="PF12094">
    <property type="entry name" value="DUF3570"/>
    <property type="match status" value="1"/>
</dbReference>
<comment type="caution">
    <text evidence="2">The sequence shown here is derived from an EMBL/GenBank/DDBJ whole genome shotgun (WGS) entry which is preliminary data.</text>
</comment>
<keyword evidence="1" id="KW-0732">Signal</keyword>
<dbReference type="AlphaFoldDB" id="A0A4R5DKM7"/>
<dbReference type="Proteomes" id="UP000294850">
    <property type="component" value="Unassembled WGS sequence"/>
</dbReference>
<sequence length="402" mass="46752">MNKRYLVVGLLSLMLFKAKAQKEDSLYQKRTVSQTDIELVYSHYIQDGNNSAVTGGRGTEKLTVYSPSARITHTFKDYNTFRFVGGADAVTSASTDKIDAVKSSASRKDLRSYATLGFERKLKRKDLTVGIGSGFSLESDYFSIPVLLSSEYTTPSRQRTFNLGFQAYFDDLRWGRINEDYYRPVKLIYPAELRDTAWFNNYRRTSYNLKLGFTQVINRRLVAGIFPEIAYQKGLLSTPFHRVYFQDVKQRVEKLPEKRYKVPVSLRVNYFAGKRTVLKLNYGHYWDSFGIRANSAELEAAVKTSPQYTFSPFFRIYNQSAARYFLPYKKHISSETFYTSDYDLSAFTSYKGGMNMRFVPHMNRVRKLSFDEINLRYSYFYRSNGLNAHILTLSIRFNYKKV</sequence>
<name>A0A4R5DKM7_9BACT</name>
<proteinExistence type="predicted"/>
<reference evidence="2 3" key="1">
    <citation type="submission" date="2019-03" db="EMBL/GenBank/DDBJ databases">
        <title>Dyadobacter AR-3-6 sp. nov., isolated from arctic soil.</title>
        <authorList>
            <person name="Chaudhary D.K."/>
        </authorList>
    </citation>
    <scope>NUCLEOTIDE SEQUENCE [LARGE SCALE GENOMIC DNA]</scope>
    <source>
        <strain evidence="2 3">AR-3-6</strain>
    </source>
</reference>
<gene>
    <name evidence="2" type="ORF">E0F88_22860</name>
</gene>
<evidence type="ECO:0000313" key="2">
    <source>
        <dbReference type="EMBL" id="TDE12534.1"/>
    </source>
</evidence>